<feature type="compositionally biased region" description="Pro residues" evidence="1">
    <location>
        <begin position="153"/>
        <end position="163"/>
    </location>
</feature>
<proteinExistence type="predicted"/>
<evidence type="ECO:0008006" key="4">
    <source>
        <dbReference type="Google" id="ProtNLM"/>
    </source>
</evidence>
<accession>A0A9J6FX68</accession>
<dbReference type="AlphaFoldDB" id="A0A9J6FX68"/>
<dbReference type="SUPFAM" id="SSF57756">
    <property type="entry name" value="Retrovirus zinc finger-like domains"/>
    <property type="match status" value="1"/>
</dbReference>
<dbReference type="OMA" id="IMRERTM"/>
<sequence>MVRILNIHRIGRSRCLKVVFQCASLPASVKVGYVRHRVRPYVPRPLQCHKCQKLGHVSAACKNAVACKRCGDAHDHVKSKGTLKCANCSGPHEATSNECPKIMRERTMVRDNSTHREAAASVRKRRRSSRRRRRQSRSISRPCRDLETTAAPPLAPLFAPPPQVLTQEEP</sequence>
<feature type="region of interest" description="Disordered" evidence="1">
    <location>
        <begin position="109"/>
        <end position="170"/>
    </location>
</feature>
<feature type="compositionally biased region" description="Basic and acidic residues" evidence="1">
    <location>
        <begin position="109"/>
        <end position="118"/>
    </location>
</feature>
<name>A0A9J6FX68_HAELO</name>
<keyword evidence="3" id="KW-1185">Reference proteome</keyword>
<dbReference type="OrthoDB" id="6502012at2759"/>
<comment type="caution">
    <text evidence="2">The sequence shown here is derived from an EMBL/GenBank/DDBJ whole genome shotgun (WGS) entry which is preliminary data.</text>
</comment>
<feature type="compositionally biased region" description="Basic residues" evidence="1">
    <location>
        <begin position="122"/>
        <end position="136"/>
    </location>
</feature>
<dbReference type="EMBL" id="JABSTR010000005">
    <property type="protein sequence ID" value="KAH9370726.1"/>
    <property type="molecule type" value="Genomic_DNA"/>
</dbReference>
<dbReference type="GO" id="GO:0008270">
    <property type="term" value="F:zinc ion binding"/>
    <property type="evidence" value="ECO:0007669"/>
    <property type="project" value="InterPro"/>
</dbReference>
<dbReference type="VEuPathDB" id="VectorBase:HLOH_054974"/>
<evidence type="ECO:0000313" key="2">
    <source>
        <dbReference type="EMBL" id="KAH9370726.1"/>
    </source>
</evidence>
<dbReference type="GO" id="GO:0003676">
    <property type="term" value="F:nucleic acid binding"/>
    <property type="evidence" value="ECO:0007669"/>
    <property type="project" value="InterPro"/>
</dbReference>
<protein>
    <recommendedName>
        <fullName evidence="4">CCHC-type domain-containing protein</fullName>
    </recommendedName>
</protein>
<dbReference type="InterPro" id="IPR036875">
    <property type="entry name" value="Znf_CCHC_sf"/>
</dbReference>
<reference evidence="2 3" key="1">
    <citation type="journal article" date="2020" name="Cell">
        <title>Large-Scale Comparative Analyses of Tick Genomes Elucidate Their Genetic Diversity and Vector Capacities.</title>
        <authorList>
            <consortium name="Tick Genome and Microbiome Consortium (TIGMIC)"/>
            <person name="Jia N."/>
            <person name="Wang J."/>
            <person name="Shi W."/>
            <person name="Du L."/>
            <person name="Sun Y."/>
            <person name="Zhan W."/>
            <person name="Jiang J.F."/>
            <person name="Wang Q."/>
            <person name="Zhang B."/>
            <person name="Ji P."/>
            <person name="Bell-Sakyi L."/>
            <person name="Cui X.M."/>
            <person name="Yuan T.T."/>
            <person name="Jiang B.G."/>
            <person name="Yang W.F."/>
            <person name="Lam T.T."/>
            <person name="Chang Q.C."/>
            <person name="Ding S.J."/>
            <person name="Wang X.J."/>
            <person name="Zhu J.G."/>
            <person name="Ruan X.D."/>
            <person name="Zhao L."/>
            <person name="Wei J.T."/>
            <person name="Ye R.Z."/>
            <person name="Que T.C."/>
            <person name="Du C.H."/>
            <person name="Zhou Y.H."/>
            <person name="Cheng J.X."/>
            <person name="Dai P.F."/>
            <person name="Guo W.B."/>
            <person name="Han X.H."/>
            <person name="Huang E.J."/>
            <person name="Li L.F."/>
            <person name="Wei W."/>
            <person name="Gao Y.C."/>
            <person name="Liu J.Z."/>
            <person name="Shao H.Z."/>
            <person name="Wang X."/>
            <person name="Wang C.C."/>
            <person name="Yang T.C."/>
            <person name="Huo Q.B."/>
            <person name="Li W."/>
            <person name="Chen H.Y."/>
            <person name="Chen S.E."/>
            <person name="Zhou L.G."/>
            <person name="Ni X.B."/>
            <person name="Tian J.H."/>
            <person name="Sheng Y."/>
            <person name="Liu T."/>
            <person name="Pan Y.S."/>
            <person name="Xia L.Y."/>
            <person name="Li J."/>
            <person name="Zhao F."/>
            <person name="Cao W.C."/>
        </authorList>
    </citation>
    <scope>NUCLEOTIDE SEQUENCE [LARGE SCALE GENOMIC DNA]</scope>
    <source>
        <strain evidence="2">HaeL-2018</strain>
    </source>
</reference>
<dbReference type="Proteomes" id="UP000821853">
    <property type="component" value="Chromosome 3"/>
</dbReference>
<evidence type="ECO:0000313" key="3">
    <source>
        <dbReference type="Proteomes" id="UP000821853"/>
    </source>
</evidence>
<evidence type="ECO:0000256" key="1">
    <source>
        <dbReference type="SAM" id="MobiDB-lite"/>
    </source>
</evidence>
<organism evidence="2 3">
    <name type="scientific">Haemaphysalis longicornis</name>
    <name type="common">Bush tick</name>
    <dbReference type="NCBI Taxonomy" id="44386"/>
    <lineage>
        <taxon>Eukaryota</taxon>
        <taxon>Metazoa</taxon>
        <taxon>Ecdysozoa</taxon>
        <taxon>Arthropoda</taxon>
        <taxon>Chelicerata</taxon>
        <taxon>Arachnida</taxon>
        <taxon>Acari</taxon>
        <taxon>Parasitiformes</taxon>
        <taxon>Ixodida</taxon>
        <taxon>Ixodoidea</taxon>
        <taxon>Ixodidae</taxon>
        <taxon>Haemaphysalinae</taxon>
        <taxon>Haemaphysalis</taxon>
    </lineage>
</organism>
<gene>
    <name evidence="2" type="ORF">HPB48_013967</name>
</gene>